<dbReference type="NCBIfam" id="TIGR00132">
    <property type="entry name" value="gatA"/>
    <property type="match status" value="1"/>
</dbReference>
<dbReference type="InterPro" id="IPR036928">
    <property type="entry name" value="AS_sf"/>
</dbReference>
<evidence type="ECO:0000256" key="4">
    <source>
        <dbReference type="ARBA" id="ARBA00014428"/>
    </source>
</evidence>
<dbReference type="PROSITE" id="PS00571">
    <property type="entry name" value="AMIDASES"/>
    <property type="match status" value="1"/>
</dbReference>
<organism evidence="12">
    <name type="scientific">uncultured Campylobacterales bacterium</name>
    <dbReference type="NCBI Taxonomy" id="352960"/>
    <lineage>
        <taxon>Bacteria</taxon>
        <taxon>Pseudomonadati</taxon>
        <taxon>Campylobacterota</taxon>
        <taxon>Epsilonproteobacteria</taxon>
        <taxon>Campylobacterales</taxon>
        <taxon>environmental samples</taxon>
    </lineage>
</organism>
<keyword evidence="8 10" id="KW-0648">Protein biosynthesis</keyword>
<evidence type="ECO:0000256" key="6">
    <source>
        <dbReference type="ARBA" id="ARBA00022741"/>
    </source>
</evidence>
<feature type="active site" description="Charge relay system" evidence="10">
    <location>
        <position position="132"/>
    </location>
</feature>
<dbReference type="GO" id="GO:0030956">
    <property type="term" value="C:glutamyl-tRNA(Gln) amidotransferase complex"/>
    <property type="evidence" value="ECO:0007669"/>
    <property type="project" value="InterPro"/>
</dbReference>
<gene>
    <name evidence="10" type="primary">gatA</name>
    <name evidence="12" type="ORF">HELGO_WM5946</name>
</gene>
<dbReference type="InterPro" id="IPR000120">
    <property type="entry name" value="Amidase"/>
</dbReference>
<evidence type="ECO:0000259" key="11">
    <source>
        <dbReference type="Pfam" id="PF01425"/>
    </source>
</evidence>
<accession>A0A6S6SN94</accession>
<comment type="function">
    <text evidence="10">Allows the formation of correctly charged Gln-tRNA(Gln) through the transamidation of misacylated Glu-tRNA(Gln) in organisms which lack glutaminyl-tRNA synthetase. The reaction takes place in the presence of glutamine and ATP through an activated gamma-phospho-Glu-tRNA(Gln).</text>
</comment>
<proteinExistence type="inferred from homology"/>
<dbReference type="HAMAP" id="MF_00120">
    <property type="entry name" value="GatA"/>
    <property type="match status" value="1"/>
</dbReference>
<evidence type="ECO:0000313" key="12">
    <source>
        <dbReference type="EMBL" id="CAA6809949.1"/>
    </source>
</evidence>
<evidence type="ECO:0000256" key="3">
    <source>
        <dbReference type="ARBA" id="ARBA00012739"/>
    </source>
</evidence>
<dbReference type="AlphaFoldDB" id="A0A6S6SN94"/>
<evidence type="ECO:0000256" key="9">
    <source>
        <dbReference type="ARBA" id="ARBA00047407"/>
    </source>
</evidence>
<dbReference type="EC" id="6.3.5.7" evidence="3 10"/>
<evidence type="ECO:0000256" key="5">
    <source>
        <dbReference type="ARBA" id="ARBA00022598"/>
    </source>
</evidence>
<feature type="domain" description="Amidase" evidence="11">
    <location>
        <begin position="50"/>
        <end position="441"/>
    </location>
</feature>
<keyword evidence="5 10" id="KW-0436">Ligase</keyword>
<dbReference type="InterPro" id="IPR004412">
    <property type="entry name" value="GatA"/>
</dbReference>
<feature type="active site" description="Acyl-ester intermediate" evidence="10">
    <location>
        <position position="156"/>
    </location>
</feature>
<dbReference type="EMBL" id="CACVAW010000040">
    <property type="protein sequence ID" value="CAA6809949.1"/>
    <property type="molecule type" value="Genomic_DNA"/>
</dbReference>
<dbReference type="SUPFAM" id="SSF75304">
    <property type="entry name" value="Amidase signature (AS) enzymes"/>
    <property type="match status" value="1"/>
</dbReference>
<reference evidence="12" key="1">
    <citation type="submission" date="2020-01" db="EMBL/GenBank/DDBJ databases">
        <authorList>
            <person name="Meier V. D."/>
            <person name="Meier V D."/>
        </authorList>
    </citation>
    <scope>NUCLEOTIDE SEQUENCE</scope>
    <source>
        <strain evidence="12">HLG_WM_MAG_12</strain>
    </source>
</reference>
<dbReference type="GO" id="GO:0006412">
    <property type="term" value="P:translation"/>
    <property type="evidence" value="ECO:0007669"/>
    <property type="project" value="UniProtKB-UniRule"/>
</dbReference>
<dbReference type="Gene3D" id="3.90.1300.10">
    <property type="entry name" value="Amidase signature (AS) domain"/>
    <property type="match status" value="1"/>
</dbReference>
<comment type="similarity">
    <text evidence="1 10">Belongs to the amidase family. GatA subfamily.</text>
</comment>
<comment type="catalytic activity">
    <reaction evidence="9 10">
        <text>L-glutamyl-tRNA(Gln) + L-glutamine + ATP + H2O = L-glutaminyl-tRNA(Gln) + L-glutamate + ADP + phosphate + H(+)</text>
        <dbReference type="Rhea" id="RHEA:17521"/>
        <dbReference type="Rhea" id="RHEA-COMP:9681"/>
        <dbReference type="Rhea" id="RHEA-COMP:9684"/>
        <dbReference type="ChEBI" id="CHEBI:15377"/>
        <dbReference type="ChEBI" id="CHEBI:15378"/>
        <dbReference type="ChEBI" id="CHEBI:29985"/>
        <dbReference type="ChEBI" id="CHEBI:30616"/>
        <dbReference type="ChEBI" id="CHEBI:43474"/>
        <dbReference type="ChEBI" id="CHEBI:58359"/>
        <dbReference type="ChEBI" id="CHEBI:78520"/>
        <dbReference type="ChEBI" id="CHEBI:78521"/>
        <dbReference type="ChEBI" id="CHEBI:456216"/>
        <dbReference type="EC" id="6.3.5.7"/>
    </reaction>
</comment>
<keyword evidence="7 10" id="KW-0067">ATP-binding</keyword>
<dbReference type="GO" id="GO:0016740">
    <property type="term" value="F:transferase activity"/>
    <property type="evidence" value="ECO:0007669"/>
    <property type="project" value="UniProtKB-KW"/>
</dbReference>
<dbReference type="InterPro" id="IPR023631">
    <property type="entry name" value="Amidase_dom"/>
</dbReference>
<name>A0A6S6SN94_9BACT</name>
<dbReference type="GO" id="GO:0050567">
    <property type="term" value="F:glutaminyl-tRNA synthase (glutamine-hydrolyzing) activity"/>
    <property type="evidence" value="ECO:0007669"/>
    <property type="project" value="UniProtKB-UniRule"/>
</dbReference>
<evidence type="ECO:0000256" key="8">
    <source>
        <dbReference type="ARBA" id="ARBA00022917"/>
    </source>
</evidence>
<sequence length="453" mass="49327">MITLAQALKLPKEELIDFKKDLSKNIKEQSKLGAYVEQFTNTDISSLNDAGIPIAIKDNIAVKDWAMTCSSNILQGYISPYNATVINNLLKNNMTPFGRCNMDEFAMGSSTETSFYGKTLNPVNSEYVPGGSSGGSAASVAGGIAIAALGSDTGGSIRQPAAFCGCVGMKPTYGRVSRYGLSAFSSSLDQIGPLTQTVEDASILYDSISGYDENDSTSADVKYTSTHKNLDPNKKYKIAVIKNYLEDANKEIVAKTLDAIKVLENEGHEIIYKEMSNSKYDVSAYYVLATAEASTNLSRYDGVRYGNRTKDASNLSELYKNTRKSGFGDEVQRRILLGTFVLSSGYYDAYYIKAQKTRQLIKKEYEQILSECDLILTPVTPTTAFKFDSVKDPLEMYLSDIYTIAVNLAGLPAISVPIGNDSKNLPIGVQLIAGAYEEQTLFNGAASLERGIK</sequence>
<evidence type="ECO:0000256" key="10">
    <source>
        <dbReference type="HAMAP-Rule" id="MF_00120"/>
    </source>
</evidence>
<dbReference type="Pfam" id="PF01425">
    <property type="entry name" value="Amidase"/>
    <property type="match status" value="1"/>
</dbReference>
<protein>
    <recommendedName>
        <fullName evidence="4 10">Glutamyl-tRNA(Gln) amidotransferase subunit A</fullName>
        <shortName evidence="10">Glu-ADT subunit A</shortName>
        <ecNumber evidence="3 10">6.3.5.7</ecNumber>
    </recommendedName>
</protein>
<evidence type="ECO:0000256" key="2">
    <source>
        <dbReference type="ARBA" id="ARBA00011123"/>
    </source>
</evidence>
<comment type="subunit">
    <text evidence="2 10">Heterotrimer of A, B and C subunits.</text>
</comment>
<keyword evidence="12" id="KW-0808">Transferase</keyword>
<evidence type="ECO:0000256" key="1">
    <source>
        <dbReference type="ARBA" id="ARBA00008069"/>
    </source>
</evidence>
<dbReference type="PANTHER" id="PTHR11895">
    <property type="entry name" value="TRANSAMIDASE"/>
    <property type="match status" value="1"/>
</dbReference>
<keyword evidence="6 10" id="KW-0547">Nucleotide-binding</keyword>
<dbReference type="GO" id="GO:0005524">
    <property type="term" value="F:ATP binding"/>
    <property type="evidence" value="ECO:0007669"/>
    <property type="project" value="UniProtKB-KW"/>
</dbReference>
<evidence type="ECO:0000256" key="7">
    <source>
        <dbReference type="ARBA" id="ARBA00022840"/>
    </source>
</evidence>
<dbReference type="InterPro" id="IPR020556">
    <property type="entry name" value="Amidase_CS"/>
</dbReference>
<dbReference type="PANTHER" id="PTHR11895:SF151">
    <property type="entry name" value="GLUTAMYL-TRNA(GLN) AMIDOTRANSFERASE SUBUNIT A"/>
    <property type="match status" value="1"/>
</dbReference>
<feature type="active site" description="Charge relay system" evidence="10">
    <location>
        <position position="57"/>
    </location>
</feature>